<keyword evidence="4 6" id="KW-1133">Transmembrane helix</keyword>
<feature type="transmembrane region" description="Helical" evidence="6">
    <location>
        <begin position="292"/>
        <end position="317"/>
    </location>
</feature>
<dbReference type="AlphaFoldDB" id="A0A3D9ITI8"/>
<keyword evidence="3 6" id="KW-0812">Transmembrane</keyword>
<dbReference type="GO" id="GO:0005886">
    <property type="term" value="C:plasma membrane"/>
    <property type="evidence" value="ECO:0007669"/>
    <property type="project" value="UniProtKB-SubCell"/>
</dbReference>
<dbReference type="PANTHER" id="PTHR43496:SF1">
    <property type="entry name" value="POLYGALACTURONAN_RHAMNOGALACTURONAN TRANSPORT SYSTEM PERMEASE PROTEIN YTEP"/>
    <property type="match status" value="1"/>
</dbReference>
<feature type="transmembrane region" description="Helical" evidence="6">
    <location>
        <begin position="241"/>
        <end position="261"/>
    </location>
</feature>
<feature type="domain" description="ABC transmembrane type-1" evidence="7">
    <location>
        <begin position="98"/>
        <end position="314"/>
    </location>
</feature>
<evidence type="ECO:0000313" key="9">
    <source>
        <dbReference type="Proteomes" id="UP000256869"/>
    </source>
</evidence>
<evidence type="ECO:0000256" key="4">
    <source>
        <dbReference type="ARBA" id="ARBA00022989"/>
    </source>
</evidence>
<dbReference type="Gene3D" id="1.10.3720.10">
    <property type="entry name" value="MetI-like"/>
    <property type="match status" value="1"/>
</dbReference>
<reference evidence="8 9" key="1">
    <citation type="submission" date="2018-07" db="EMBL/GenBank/DDBJ databases">
        <title>Genomic Encyclopedia of Type Strains, Phase III (KMG-III): the genomes of soil and plant-associated and newly described type strains.</title>
        <authorList>
            <person name="Whitman W."/>
        </authorList>
    </citation>
    <scope>NUCLEOTIDE SEQUENCE [LARGE SCALE GENOMIC DNA]</scope>
    <source>
        <strain evidence="8 9">CECT 8236</strain>
    </source>
</reference>
<evidence type="ECO:0000256" key="6">
    <source>
        <dbReference type="RuleBase" id="RU363032"/>
    </source>
</evidence>
<gene>
    <name evidence="8" type="ORF">DFP95_102389</name>
</gene>
<evidence type="ECO:0000256" key="2">
    <source>
        <dbReference type="ARBA" id="ARBA00022448"/>
    </source>
</evidence>
<evidence type="ECO:0000256" key="1">
    <source>
        <dbReference type="ARBA" id="ARBA00004141"/>
    </source>
</evidence>
<proteinExistence type="inferred from homology"/>
<dbReference type="SUPFAM" id="SSF161098">
    <property type="entry name" value="MetI-like"/>
    <property type="match status" value="1"/>
</dbReference>
<dbReference type="GO" id="GO:0055085">
    <property type="term" value="P:transmembrane transport"/>
    <property type="evidence" value="ECO:0007669"/>
    <property type="project" value="InterPro"/>
</dbReference>
<sequence length="327" mass="36768">MHHLETAASTSLKKTVPGKAKKKLVRKLSEQKYLLLMLAPALIWAVLFAYLPMAGLYMAFVNYQPSLGDFWNSLYHAEFVGIDWFNYFFKNGDFYIIMRNTVASTMLTLLFSFPAPIIIAIAINEVKNSMFKKTVQTVSYLPHFISWVIAANIIVTVLSSDGVVNGLLKWLHLSDKSILFLQEGKYFWWIVALGNTWKEMGYSSIIYLAAISSINLELYEAAKVDGAGRFKQILYITLPHLKPTIVILLILSLGGVLNAGFDQHFLLGNGLNLEYSDVLSTYSFRYGLQNSMFSYASAVGLFNSVVAFILVVIVNFASKKLNNQSLF</sequence>
<organism evidence="8 9">
    <name type="scientific">Cohnella lupini</name>
    <dbReference type="NCBI Taxonomy" id="1294267"/>
    <lineage>
        <taxon>Bacteria</taxon>
        <taxon>Bacillati</taxon>
        <taxon>Bacillota</taxon>
        <taxon>Bacilli</taxon>
        <taxon>Bacillales</taxon>
        <taxon>Paenibacillaceae</taxon>
        <taxon>Cohnella</taxon>
    </lineage>
</organism>
<keyword evidence="9" id="KW-1185">Reference proteome</keyword>
<feature type="transmembrane region" description="Helical" evidence="6">
    <location>
        <begin position="144"/>
        <end position="168"/>
    </location>
</feature>
<name>A0A3D9ITI8_9BACL</name>
<dbReference type="CDD" id="cd06261">
    <property type="entry name" value="TM_PBP2"/>
    <property type="match status" value="1"/>
</dbReference>
<keyword evidence="2 6" id="KW-0813">Transport</keyword>
<evidence type="ECO:0000313" key="8">
    <source>
        <dbReference type="EMBL" id="RED64967.1"/>
    </source>
</evidence>
<evidence type="ECO:0000256" key="3">
    <source>
        <dbReference type="ARBA" id="ARBA00022692"/>
    </source>
</evidence>
<feature type="transmembrane region" description="Helical" evidence="6">
    <location>
        <begin position="73"/>
        <end position="89"/>
    </location>
</feature>
<comment type="subcellular location">
    <subcellularLocation>
        <location evidence="6">Cell membrane</location>
        <topology evidence="6">Multi-pass membrane protein</topology>
    </subcellularLocation>
    <subcellularLocation>
        <location evidence="1">Membrane</location>
        <topology evidence="1">Multi-pass membrane protein</topology>
    </subcellularLocation>
</comment>
<comment type="caution">
    <text evidence="8">The sequence shown here is derived from an EMBL/GenBank/DDBJ whole genome shotgun (WGS) entry which is preliminary data.</text>
</comment>
<feature type="transmembrane region" description="Helical" evidence="6">
    <location>
        <begin position="33"/>
        <end position="53"/>
    </location>
</feature>
<dbReference type="Pfam" id="PF00528">
    <property type="entry name" value="BPD_transp_1"/>
    <property type="match status" value="1"/>
</dbReference>
<dbReference type="InterPro" id="IPR035906">
    <property type="entry name" value="MetI-like_sf"/>
</dbReference>
<dbReference type="EMBL" id="QRDY01000002">
    <property type="protein sequence ID" value="RED64967.1"/>
    <property type="molecule type" value="Genomic_DNA"/>
</dbReference>
<evidence type="ECO:0000259" key="7">
    <source>
        <dbReference type="PROSITE" id="PS50928"/>
    </source>
</evidence>
<dbReference type="Proteomes" id="UP000256869">
    <property type="component" value="Unassembled WGS sequence"/>
</dbReference>
<protein>
    <submittedName>
        <fullName evidence="8">Putative aldouronate transport system permease protein</fullName>
    </submittedName>
</protein>
<dbReference type="InterPro" id="IPR000515">
    <property type="entry name" value="MetI-like"/>
</dbReference>
<keyword evidence="5 6" id="KW-0472">Membrane</keyword>
<accession>A0A3D9ITI8</accession>
<evidence type="ECO:0000256" key="5">
    <source>
        <dbReference type="ARBA" id="ARBA00023136"/>
    </source>
</evidence>
<dbReference type="PROSITE" id="PS50928">
    <property type="entry name" value="ABC_TM1"/>
    <property type="match status" value="1"/>
</dbReference>
<dbReference type="PANTHER" id="PTHR43496">
    <property type="entry name" value="PROTEIN LPLB"/>
    <property type="match status" value="1"/>
</dbReference>
<comment type="similarity">
    <text evidence="6">Belongs to the binding-protein-dependent transport system permease family.</text>
</comment>
<feature type="transmembrane region" description="Helical" evidence="6">
    <location>
        <begin position="101"/>
        <end position="124"/>
    </location>
</feature>